<dbReference type="VEuPathDB" id="TriTrypDB:TvY486_1008220"/>
<protein>
    <submittedName>
        <fullName evidence="1">Uncharacterized protein</fullName>
    </submittedName>
</protein>
<reference evidence="1" key="1">
    <citation type="journal article" date="2012" name="Proc. Natl. Acad. Sci. U.S.A.">
        <title>Antigenic diversity is generated by distinct evolutionary mechanisms in African trypanosome species.</title>
        <authorList>
            <person name="Jackson A.P."/>
            <person name="Berry A."/>
            <person name="Aslett M."/>
            <person name="Allison H.C."/>
            <person name="Burton P."/>
            <person name="Vavrova-Anderson J."/>
            <person name="Brown R."/>
            <person name="Browne H."/>
            <person name="Corton N."/>
            <person name="Hauser H."/>
            <person name="Gamble J."/>
            <person name="Gilderthorp R."/>
            <person name="Marcello L."/>
            <person name="McQuillan J."/>
            <person name="Otto T.D."/>
            <person name="Quail M.A."/>
            <person name="Sanders M.J."/>
            <person name="van Tonder A."/>
            <person name="Ginger M.L."/>
            <person name="Field M.C."/>
            <person name="Barry J.D."/>
            <person name="Hertz-Fowler C."/>
            <person name="Berriman M."/>
        </authorList>
    </citation>
    <scope>NUCLEOTIDE SEQUENCE</scope>
    <source>
        <strain evidence="1">Y486</strain>
    </source>
</reference>
<name>G0U7B8_TRYVY</name>
<dbReference type="AlphaFoldDB" id="G0U7B8"/>
<accession>G0U7B8</accession>
<organism evidence="1">
    <name type="scientific">Trypanosoma vivax (strain Y486)</name>
    <dbReference type="NCBI Taxonomy" id="1055687"/>
    <lineage>
        <taxon>Eukaryota</taxon>
        <taxon>Discoba</taxon>
        <taxon>Euglenozoa</taxon>
        <taxon>Kinetoplastea</taxon>
        <taxon>Metakinetoplastina</taxon>
        <taxon>Trypanosomatida</taxon>
        <taxon>Trypanosomatidae</taxon>
        <taxon>Trypanosoma</taxon>
        <taxon>Duttonella</taxon>
    </lineage>
</organism>
<evidence type="ECO:0000313" key="1">
    <source>
        <dbReference type="EMBL" id="CCC51776.1"/>
    </source>
</evidence>
<sequence length="84" mass="8801">MPEDLCICIGSGAAVNATKKGSTHSDALVREPSLIGKALQEQGVQASCACVADNPAVGISRGNRLREVGVAKGWRVRRGARKTR</sequence>
<dbReference type="EMBL" id="HE573026">
    <property type="protein sequence ID" value="CCC51776.1"/>
    <property type="molecule type" value="Genomic_DNA"/>
</dbReference>
<proteinExistence type="predicted"/>
<gene>
    <name evidence="1" type="ORF">TVY486_1008220</name>
</gene>